<feature type="domain" description="N-acetyltransferase" evidence="1">
    <location>
        <begin position="33"/>
        <end position="179"/>
    </location>
</feature>
<dbReference type="PROSITE" id="PS51186">
    <property type="entry name" value="GNAT"/>
    <property type="match status" value="1"/>
</dbReference>
<dbReference type="EMBL" id="VSSQ01004760">
    <property type="protein sequence ID" value="MPM26540.1"/>
    <property type="molecule type" value="Genomic_DNA"/>
</dbReference>
<gene>
    <name evidence="2" type="ORF">SDC9_73044</name>
</gene>
<dbReference type="GO" id="GO:0016747">
    <property type="term" value="F:acyltransferase activity, transferring groups other than amino-acyl groups"/>
    <property type="evidence" value="ECO:0007669"/>
    <property type="project" value="InterPro"/>
</dbReference>
<dbReference type="CDD" id="cd04301">
    <property type="entry name" value="NAT_SF"/>
    <property type="match status" value="1"/>
</dbReference>
<proteinExistence type="predicted"/>
<protein>
    <recommendedName>
        <fullName evidence="1">N-acetyltransferase domain-containing protein</fullName>
    </recommendedName>
</protein>
<dbReference type="SUPFAM" id="SSF55729">
    <property type="entry name" value="Acyl-CoA N-acyltransferases (Nat)"/>
    <property type="match status" value="1"/>
</dbReference>
<sequence>MITYNLVIYKKERYKMKNETYLKKFSCGDDFEYFFKLVSNEKIMVMNYGRVFTLEEAKKYYEKVLSINGKHKELGQFKVFEAITHNFIGLGAIVANEEVTEAEIEYLLLPDYWGKGYGSSLAETLISMAEGIKRIKKVTAIADPNNVGSKKILLKNGFVSSRVYEIDDGSLAEMFHKIINDTKQKNFKACKDITACL</sequence>
<dbReference type="PANTHER" id="PTHR43792:SF16">
    <property type="entry name" value="N-ACETYLTRANSFERASE DOMAIN-CONTAINING PROTEIN"/>
    <property type="match status" value="1"/>
</dbReference>
<dbReference type="AlphaFoldDB" id="A0A644YDG5"/>
<name>A0A644YDG5_9ZZZZ</name>
<accession>A0A644YDG5</accession>
<dbReference type="Gene3D" id="3.40.630.30">
    <property type="match status" value="1"/>
</dbReference>
<organism evidence="2">
    <name type="scientific">bioreactor metagenome</name>
    <dbReference type="NCBI Taxonomy" id="1076179"/>
    <lineage>
        <taxon>unclassified sequences</taxon>
        <taxon>metagenomes</taxon>
        <taxon>ecological metagenomes</taxon>
    </lineage>
</organism>
<evidence type="ECO:0000313" key="2">
    <source>
        <dbReference type="EMBL" id="MPM26540.1"/>
    </source>
</evidence>
<dbReference type="Pfam" id="PF13302">
    <property type="entry name" value="Acetyltransf_3"/>
    <property type="match status" value="1"/>
</dbReference>
<dbReference type="InterPro" id="IPR016181">
    <property type="entry name" value="Acyl_CoA_acyltransferase"/>
</dbReference>
<evidence type="ECO:0000259" key="1">
    <source>
        <dbReference type="PROSITE" id="PS51186"/>
    </source>
</evidence>
<dbReference type="InterPro" id="IPR000182">
    <property type="entry name" value="GNAT_dom"/>
</dbReference>
<dbReference type="PANTHER" id="PTHR43792">
    <property type="entry name" value="GNAT FAMILY, PUTATIVE (AFU_ORTHOLOGUE AFUA_3G00765)-RELATED-RELATED"/>
    <property type="match status" value="1"/>
</dbReference>
<comment type="caution">
    <text evidence="2">The sequence shown here is derived from an EMBL/GenBank/DDBJ whole genome shotgun (WGS) entry which is preliminary data.</text>
</comment>
<reference evidence="2" key="1">
    <citation type="submission" date="2019-08" db="EMBL/GenBank/DDBJ databases">
        <authorList>
            <person name="Kucharzyk K."/>
            <person name="Murdoch R.W."/>
            <person name="Higgins S."/>
            <person name="Loffler F."/>
        </authorList>
    </citation>
    <scope>NUCLEOTIDE SEQUENCE</scope>
</reference>
<dbReference type="InterPro" id="IPR051531">
    <property type="entry name" value="N-acetyltransferase"/>
</dbReference>